<dbReference type="AlphaFoldDB" id="A0A0F8XH25"/>
<sequence>MPIFPAGKAQRDALVAAQLVAASQMQMSSKESIDDIISFWKRLKAALTFT</sequence>
<proteinExistence type="predicted"/>
<gene>
    <name evidence="1" type="ORF">LCGC14_2946400</name>
</gene>
<accession>A0A0F8XH25</accession>
<organism evidence="1">
    <name type="scientific">marine sediment metagenome</name>
    <dbReference type="NCBI Taxonomy" id="412755"/>
    <lineage>
        <taxon>unclassified sequences</taxon>
        <taxon>metagenomes</taxon>
        <taxon>ecological metagenomes</taxon>
    </lineage>
</organism>
<dbReference type="EMBL" id="LAZR01059247">
    <property type="protein sequence ID" value="KKK68203.1"/>
    <property type="molecule type" value="Genomic_DNA"/>
</dbReference>
<protein>
    <submittedName>
        <fullName evidence="1">Uncharacterized protein</fullName>
    </submittedName>
</protein>
<comment type="caution">
    <text evidence="1">The sequence shown here is derived from an EMBL/GenBank/DDBJ whole genome shotgun (WGS) entry which is preliminary data.</text>
</comment>
<evidence type="ECO:0000313" key="1">
    <source>
        <dbReference type="EMBL" id="KKK68203.1"/>
    </source>
</evidence>
<reference evidence="1" key="1">
    <citation type="journal article" date="2015" name="Nature">
        <title>Complex archaea that bridge the gap between prokaryotes and eukaryotes.</title>
        <authorList>
            <person name="Spang A."/>
            <person name="Saw J.H."/>
            <person name="Jorgensen S.L."/>
            <person name="Zaremba-Niedzwiedzka K."/>
            <person name="Martijn J."/>
            <person name="Lind A.E."/>
            <person name="van Eijk R."/>
            <person name="Schleper C."/>
            <person name="Guy L."/>
            <person name="Ettema T.J."/>
        </authorList>
    </citation>
    <scope>NUCLEOTIDE SEQUENCE</scope>
</reference>
<name>A0A0F8XH25_9ZZZZ</name>